<dbReference type="InterPro" id="IPR036259">
    <property type="entry name" value="MFS_trans_sf"/>
</dbReference>
<dbReference type="EMBL" id="JBHTIS010003298">
    <property type="protein sequence ID" value="MFD1051058.1"/>
    <property type="molecule type" value="Genomic_DNA"/>
</dbReference>
<accession>A0ABW3MLQ3</accession>
<keyword evidence="10" id="KW-1185">Reference proteome</keyword>
<dbReference type="PANTHER" id="PTHR42718">
    <property type="entry name" value="MAJOR FACILITATOR SUPERFAMILY MULTIDRUG TRANSPORTER MFSC"/>
    <property type="match status" value="1"/>
</dbReference>
<dbReference type="PANTHER" id="PTHR42718:SF46">
    <property type="entry name" value="BLR6921 PROTEIN"/>
    <property type="match status" value="1"/>
</dbReference>
<feature type="transmembrane region" description="Helical" evidence="7">
    <location>
        <begin position="80"/>
        <end position="100"/>
    </location>
</feature>
<keyword evidence="5 7" id="KW-1133">Transmembrane helix</keyword>
<feature type="non-terminal residue" evidence="9">
    <location>
        <position position="229"/>
    </location>
</feature>
<sequence>MPLALTQISATFEPQDRGRALGIFSGVTGLAIFLGPVIGGAVTQGLAWRWIFWINVPIGLVTILLVLRRIPETHGQPHRLDILGAALVTVGSLGFVWGLVRGNVVGWASAEVLVALAAGVVGMVLFVLWERRAPEPMLSMRFFGNRTFSTANAANFCLYASVYGILFLLAQYLQNALGDSALLSGVKLIPWTATLMIFAPIAGARINRFGERRFMVIGLLGQGIGVGWL</sequence>
<evidence type="ECO:0000256" key="6">
    <source>
        <dbReference type="ARBA" id="ARBA00023136"/>
    </source>
</evidence>
<evidence type="ECO:0000256" key="7">
    <source>
        <dbReference type="SAM" id="Phobius"/>
    </source>
</evidence>
<dbReference type="Gene3D" id="1.20.1250.20">
    <property type="entry name" value="MFS general substrate transporter like domains"/>
    <property type="match status" value="1"/>
</dbReference>
<dbReference type="Pfam" id="PF07690">
    <property type="entry name" value="MFS_1"/>
    <property type="match status" value="1"/>
</dbReference>
<keyword evidence="3" id="KW-1003">Cell membrane</keyword>
<dbReference type="PROSITE" id="PS50850">
    <property type="entry name" value="MFS"/>
    <property type="match status" value="1"/>
</dbReference>
<feature type="transmembrane region" description="Helical" evidence="7">
    <location>
        <begin position="20"/>
        <end position="38"/>
    </location>
</feature>
<dbReference type="SUPFAM" id="SSF103473">
    <property type="entry name" value="MFS general substrate transporter"/>
    <property type="match status" value="1"/>
</dbReference>
<feature type="transmembrane region" description="Helical" evidence="7">
    <location>
        <begin position="50"/>
        <end position="68"/>
    </location>
</feature>
<evidence type="ECO:0000256" key="1">
    <source>
        <dbReference type="ARBA" id="ARBA00004651"/>
    </source>
</evidence>
<evidence type="ECO:0000256" key="3">
    <source>
        <dbReference type="ARBA" id="ARBA00022475"/>
    </source>
</evidence>
<feature type="transmembrane region" description="Helical" evidence="7">
    <location>
        <begin position="106"/>
        <end position="129"/>
    </location>
</feature>
<name>A0ABW3MLQ3_9PSEU</name>
<comment type="caution">
    <text evidence="9">The sequence shown here is derived from an EMBL/GenBank/DDBJ whole genome shotgun (WGS) entry which is preliminary data.</text>
</comment>
<keyword evidence="4 7" id="KW-0812">Transmembrane</keyword>
<dbReference type="Gene3D" id="1.20.1720.10">
    <property type="entry name" value="Multidrug resistance protein D"/>
    <property type="match status" value="1"/>
</dbReference>
<keyword evidence="2" id="KW-0813">Transport</keyword>
<proteinExistence type="predicted"/>
<protein>
    <submittedName>
        <fullName evidence="9">MFS transporter</fullName>
    </submittedName>
</protein>
<evidence type="ECO:0000256" key="2">
    <source>
        <dbReference type="ARBA" id="ARBA00022448"/>
    </source>
</evidence>
<feature type="transmembrane region" description="Helical" evidence="7">
    <location>
        <begin position="150"/>
        <end position="173"/>
    </location>
</feature>
<dbReference type="Proteomes" id="UP001597045">
    <property type="component" value="Unassembled WGS sequence"/>
</dbReference>
<dbReference type="InterPro" id="IPR011701">
    <property type="entry name" value="MFS"/>
</dbReference>
<dbReference type="InterPro" id="IPR020846">
    <property type="entry name" value="MFS_dom"/>
</dbReference>
<evidence type="ECO:0000313" key="9">
    <source>
        <dbReference type="EMBL" id="MFD1051058.1"/>
    </source>
</evidence>
<reference evidence="10" key="1">
    <citation type="journal article" date="2019" name="Int. J. Syst. Evol. Microbiol.">
        <title>The Global Catalogue of Microorganisms (GCM) 10K type strain sequencing project: providing services to taxonomists for standard genome sequencing and annotation.</title>
        <authorList>
            <consortium name="The Broad Institute Genomics Platform"/>
            <consortium name="The Broad Institute Genome Sequencing Center for Infectious Disease"/>
            <person name="Wu L."/>
            <person name="Ma J."/>
        </authorList>
    </citation>
    <scope>NUCLEOTIDE SEQUENCE [LARGE SCALE GENOMIC DNA]</scope>
    <source>
        <strain evidence="10">JCM 31486</strain>
    </source>
</reference>
<evidence type="ECO:0000313" key="10">
    <source>
        <dbReference type="Proteomes" id="UP001597045"/>
    </source>
</evidence>
<organism evidence="9 10">
    <name type="scientific">Kibdelosporangium lantanae</name>
    <dbReference type="NCBI Taxonomy" id="1497396"/>
    <lineage>
        <taxon>Bacteria</taxon>
        <taxon>Bacillati</taxon>
        <taxon>Actinomycetota</taxon>
        <taxon>Actinomycetes</taxon>
        <taxon>Pseudonocardiales</taxon>
        <taxon>Pseudonocardiaceae</taxon>
        <taxon>Kibdelosporangium</taxon>
    </lineage>
</organism>
<comment type="subcellular location">
    <subcellularLocation>
        <location evidence="1">Cell membrane</location>
        <topology evidence="1">Multi-pass membrane protein</topology>
    </subcellularLocation>
</comment>
<feature type="transmembrane region" description="Helical" evidence="7">
    <location>
        <begin position="188"/>
        <end position="206"/>
    </location>
</feature>
<evidence type="ECO:0000259" key="8">
    <source>
        <dbReference type="PROSITE" id="PS50850"/>
    </source>
</evidence>
<evidence type="ECO:0000256" key="5">
    <source>
        <dbReference type="ARBA" id="ARBA00022989"/>
    </source>
</evidence>
<feature type="domain" description="Major facilitator superfamily (MFS) profile" evidence="8">
    <location>
        <begin position="1"/>
        <end position="229"/>
    </location>
</feature>
<evidence type="ECO:0000256" key="4">
    <source>
        <dbReference type="ARBA" id="ARBA00022692"/>
    </source>
</evidence>
<gene>
    <name evidence="9" type="ORF">ACFQ1S_38775</name>
</gene>
<keyword evidence="6 7" id="KW-0472">Membrane</keyword>